<dbReference type="AlphaFoldDB" id="A0A378WCV0"/>
<sequence length="84" mass="9198">MTTTAALDLAAMSRNYRLAHTRGAYRVRCDAYDLAMLYLSAGHPELVTPKRIHAMLNGGQCMLSAARRGIADARRDYATAQPSV</sequence>
<gene>
    <name evidence="1" type="ORF">NCTC1542_06972</name>
</gene>
<evidence type="ECO:0000313" key="2">
    <source>
        <dbReference type="Proteomes" id="UP000255389"/>
    </source>
</evidence>
<organism evidence="1 2">
    <name type="scientific">Mycolicibacterium fortuitum</name>
    <name type="common">Mycobacterium fortuitum</name>
    <dbReference type="NCBI Taxonomy" id="1766"/>
    <lineage>
        <taxon>Bacteria</taxon>
        <taxon>Bacillati</taxon>
        <taxon>Actinomycetota</taxon>
        <taxon>Actinomycetes</taxon>
        <taxon>Mycobacteriales</taxon>
        <taxon>Mycobacteriaceae</taxon>
        <taxon>Mycolicibacterium</taxon>
    </lineage>
</organism>
<dbReference type="Proteomes" id="UP000255389">
    <property type="component" value="Unassembled WGS sequence"/>
</dbReference>
<reference evidence="1 2" key="1">
    <citation type="submission" date="2018-06" db="EMBL/GenBank/DDBJ databases">
        <authorList>
            <consortium name="Pathogen Informatics"/>
            <person name="Doyle S."/>
        </authorList>
    </citation>
    <scope>NUCLEOTIDE SEQUENCE [LARGE SCALE GENOMIC DNA]</scope>
    <source>
        <strain evidence="1 2">NCTC1542</strain>
    </source>
</reference>
<evidence type="ECO:0000313" key="1">
    <source>
        <dbReference type="EMBL" id="SUA31617.1"/>
    </source>
</evidence>
<accession>A0A378WCV0</accession>
<proteinExistence type="predicted"/>
<dbReference type="EMBL" id="UGQY01000006">
    <property type="protein sequence ID" value="SUA31617.1"/>
    <property type="molecule type" value="Genomic_DNA"/>
</dbReference>
<name>A0A378WCV0_MYCFO</name>
<protein>
    <submittedName>
        <fullName evidence="1">Uncharacterized protein</fullName>
    </submittedName>
</protein>